<comment type="caution">
    <text evidence="1">The sequence shown here is derived from an EMBL/GenBank/DDBJ whole genome shotgun (WGS) entry which is preliminary data.</text>
</comment>
<accession>A0ABT4LRY2</accession>
<dbReference type="RefSeq" id="WP_269401283.1">
    <property type="nucleotide sequence ID" value="NZ_JAPWGW010000001.1"/>
</dbReference>
<name>A0ABT4LRY2_9PROT</name>
<dbReference type="Proteomes" id="UP001083770">
    <property type="component" value="Unassembled WGS sequence"/>
</dbReference>
<evidence type="ECO:0000313" key="2">
    <source>
        <dbReference type="Proteomes" id="UP001083770"/>
    </source>
</evidence>
<gene>
    <name evidence="1" type="ORF">O4G74_03530</name>
</gene>
<proteinExistence type="predicted"/>
<dbReference type="EMBL" id="JAPWGW010000001">
    <property type="protein sequence ID" value="MCZ4297124.1"/>
    <property type="molecule type" value="Genomic_DNA"/>
</dbReference>
<evidence type="ECO:0000313" key="1">
    <source>
        <dbReference type="EMBL" id="MCZ4297124.1"/>
    </source>
</evidence>
<sequence length="86" mass="9738">MAQSETRLYLIYLRGAREALNPREFAGLRQLDEGLYLLRSDASRSKVYHAIKYAALPDSLLVAPLEDAPKFKGMRDGALKWLRANS</sequence>
<protein>
    <submittedName>
        <fullName evidence="1">Uncharacterized protein</fullName>
    </submittedName>
</protein>
<organism evidence="1 2">
    <name type="scientific">Henriciella marina</name>
    <dbReference type="NCBI Taxonomy" id="453851"/>
    <lineage>
        <taxon>Bacteria</taxon>
        <taxon>Pseudomonadati</taxon>
        <taxon>Pseudomonadota</taxon>
        <taxon>Alphaproteobacteria</taxon>
        <taxon>Hyphomonadales</taxon>
        <taxon>Hyphomonadaceae</taxon>
        <taxon>Henriciella</taxon>
    </lineage>
</organism>
<reference evidence="1" key="1">
    <citation type="submission" date="2022-12" db="EMBL/GenBank/DDBJ databases">
        <title>Bacterial isolates from different developmental stages of Nematostella vectensis.</title>
        <authorList>
            <person name="Fraune S."/>
        </authorList>
    </citation>
    <scope>NUCLEOTIDE SEQUENCE</scope>
    <source>
        <strain evidence="1">G21632-S1</strain>
    </source>
</reference>
<keyword evidence="2" id="KW-1185">Reference proteome</keyword>